<gene>
    <name evidence="1" type="ORF">Prum_021350</name>
</gene>
<evidence type="ECO:0000313" key="2">
    <source>
        <dbReference type="Proteomes" id="UP000482960"/>
    </source>
</evidence>
<dbReference type="AlphaFoldDB" id="A0A6V8KTQ2"/>
<name>A0A6V8KTQ2_9ACTN</name>
<keyword evidence="2" id="KW-1185">Reference proteome</keyword>
<organism evidence="1 2">
    <name type="scientific">Phytohabitans rumicis</name>
    <dbReference type="NCBI Taxonomy" id="1076125"/>
    <lineage>
        <taxon>Bacteria</taxon>
        <taxon>Bacillati</taxon>
        <taxon>Actinomycetota</taxon>
        <taxon>Actinomycetes</taxon>
        <taxon>Micromonosporales</taxon>
        <taxon>Micromonosporaceae</taxon>
    </lineage>
</organism>
<proteinExistence type="predicted"/>
<protein>
    <submittedName>
        <fullName evidence="1">Uncharacterized protein</fullName>
    </submittedName>
</protein>
<comment type="caution">
    <text evidence="1">The sequence shown here is derived from an EMBL/GenBank/DDBJ whole genome shotgun (WGS) entry which is preliminary data.</text>
</comment>
<accession>A0A6V8KTQ2</accession>
<dbReference type="EMBL" id="BLPG01000001">
    <property type="protein sequence ID" value="GFJ88493.1"/>
    <property type="molecule type" value="Genomic_DNA"/>
</dbReference>
<reference evidence="1 2" key="1">
    <citation type="submission" date="2020-03" db="EMBL/GenBank/DDBJ databases">
        <title>Whole genome shotgun sequence of Phytohabitans rumicis NBRC 108638.</title>
        <authorList>
            <person name="Komaki H."/>
            <person name="Tamura T."/>
        </authorList>
    </citation>
    <scope>NUCLEOTIDE SEQUENCE [LARGE SCALE GENOMIC DNA]</scope>
    <source>
        <strain evidence="1 2">NBRC 108638</strain>
    </source>
</reference>
<dbReference type="Proteomes" id="UP000482960">
    <property type="component" value="Unassembled WGS sequence"/>
</dbReference>
<evidence type="ECO:0000313" key="1">
    <source>
        <dbReference type="EMBL" id="GFJ88493.1"/>
    </source>
</evidence>
<reference evidence="1 2" key="2">
    <citation type="submission" date="2020-03" db="EMBL/GenBank/DDBJ databases">
        <authorList>
            <person name="Ichikawa N."/>
            <person name="Kimura A."/>
            <person name="Kitahashi Y."/>
            <person name="Uohara A."/>
        </authorList>
    </citation>
    <scope>NUCLEOTIDE SEQUENCE [LARGE SCALE GENOMIC DNA]</scope>
    <source>
        <strain evidence="1 2">NBRC 108638</strain>
    </source>
</reference>
<sequence>MATADPLRPTLMTRLRAGLGGEQDGRVLEALRQAGMGAYHELMVADQARDRLTVDGYSVWTAPPGVGSHLLAAWAAVTVQRLGETMLDSVYAADPGTVGYVYPVTFQQVWHWLSAVEGWLSLAGEARDNPGYDISAALRVPVSLPVGPVARDCPAEHRDAMLLAMAVLRQHAETAMHQLEADAPADARKSVGMVKRMAGLAATSADYVAGLHVAHDDVRLHAVIDDRVRVALNLWFHIGQLAALPRLLTAYRVPSAARLLEPGAPGPAAVHAVLPVSRGSWLPQAPPAPDPAAAQVPDEETFEGRGDALVPLALPQTPHTAIISHDGSGTFSVWSLTETDEDLDLLVNRIGAYRGECALNFVEVPSALRINTKGGWRIVVRPLRHAPEWTGTAAGDGAAVLRVARGSASGMTLLRFSHSGHRYVGVTAYAEYVRALISDAGPCTEEVLLPEDTFAIEVDADGPWTLRAL</sequence>
<dbReference type="RefSeq" id="WP_173075845.1">
    <property type="nucleotide sequence ID" value="NZ_BAABJB010000015.1"/>
</dbReference>